<protein>
    <submittedName>
        <fullName evidence="2">Uncharacterized protein</fullName>
    </submittedName>
</protein>
<feature type="non-terminal residue" evidence="2">
    <location>
        <position position="50"/>
    </location>
</feature>
<evidence type="ECO:0000256" key="1">
    <source>
        <dbReference type="SAM" id="MobiDB-lite"/>
    </source>
</evidence>
<evidence type="ECO:0000313" key="2">
    <source>
        <dbReference type="EMBL" id="KAH9331053.1"/>
    </source>
</evidence>
<organism evidence="2 3">
    <name type="scientific">Taxus chinensis</name>
    <name type="common">Chinese yew</name>
    <name type="synonym">Taxus wallichiana var. chinensis</name>
    <dbReference type="NCBI Taxonomy" id="29808"/>
    <lineage>
        <taxon>Eukaryota</taxon>
        <taxon>Viridiplantae</taxon>
        <taxon>Streptophyta</taxon>
        <taxon>Embryophyta</taxon>
        <taxon>Tracheophyta</taxon>
        <taxon>Spermatophyta</taxon>
        <taxon>Pinopsida</taxon>
        <taxon>Pinidae</taxon>
        <taxon>Conifers II</taxon>
        <taxon>Cupressales</taxon>
        <taxon>Taxaceae</taxon>
        <taxon>Taxus</taxon>
    </lineage>
</organism>
<evidence type="ECO:0000313" key="3">
    <source>
        <dbReference type="Proteomes" id="UP000824469"/>
    </source>
</evidence>
<feature type="non-terminal residue" evidence="2">
    <location>
        <position position="1"/>
    </location>
</feature>
<sequence length="50" mass="5331">TSLEASGAAEGDGTRDRGNTGQHFRLIITCPVSSSYAFLSPTRCGQDSRR</sequence>
<gene>
    <name evidence="2" type="ORF">KI387_003161</name>
</gene>
<keyword evidence="3" id="KW-1185">Reference proteome</keyword>
<reference evidence="2 3" key="1">
    <citation type="journal article" date="2021" name="Nat. Plants">
        <title>The Taxus genome provides insights into paclitaxel biosynthesis.</title>
        <authorList>
            <person name="Xiong X."/>
            <person name="Gou J."/>
            <person name="Liao Q."/>
            <person name="Li Y."/>
            <person name="Zhou Q."/>
            <person name="Bi G."/>
            <person name="Li C."/>
            <person name="Du R."/>
            <person name="Wang X."/>
            <person name="Sun T."/>
            <person name="Guo L."/>
            <person name="Liang H."/>
            <person name="Lu P."/>
            <person name="Wu Y."/>
            <person name="Zhang Z."/>
            <person name="Ro D.K."/>
            <person name="Shang Y."/>
            <person name="Huang S."/>
            <person name="Yan J."/>
        </authorList>
    </citation>
    <scope>NUCLEOTIDE SEQUENCE [LARGE SCALE GENOMIC DNA]</scope>
    <source>
        <strain evidence="2">Ta-2019</strain>
    </source>
</reference>
<feature type="region of interest" description="Disordered" evidence="1">
    <location>
        <begin position="1"/>
        <end position="22"/>
    </location>
</feature>
<dbReference type="EMBL" id="JAHRHJ020000001">
    <property type="protein sequence ID" value="KAH9331053.1"/>
    <property type="molecule type" value="Genomic_DNA"/>
</dbReference>
<dbReference type="AlphaFoldDB" id="A0AA38LMV7"/>
<comment type="caution">
    <text evidence="2">The sequence shown here is derived from an EMBL/GenBank/DDBJ whole genome shotgun (WGS) entry which is preliminary data.</text>
</comment>
<dbReference type="Proteomes" id="UP000824469">
    <property type="component" value="Unassembled WGS sequence"/>
</dbReference>
<proteinExistence type="predicted"/>
<name>A0AA38LMV7_TAXCH</name>
<accession>A0AA38LMV7</accession>